<feature type="transmembrane region" description="Helical" evidence="1">
    <location>
        <begin position="40"/>
        <end position="59"/>
    </location>
</feature>
<name>A0A6L8T7V3_9FIRM</name>
<protein>
    <submittedName>
        <fullName evidence="2">Uncharacterized protein</fullName>
    </submittedName>
</protein>
<evidence type="ECO:0000313" key="3">
    <source>
        <dbReference type="Proteomes" id="UP000477285"/>
    </source>
</evidence>
<reference evidence="2 3" key="1">
    <citation type="journal article" date="2019" name="Nat. Med.">
        <title>A library of human gut bacterial isolates paired with longitudinal multiomics data enables mechanistic microbiome research.</title>
        <authorList>
            <person name="Poyet M."/>
            <person name="Groussin M."/>
            <person name="Gibbons S.M."/>
            <person name="Avila-Pacheco J."/>
            <person name="Jiang X."/>
            <person name="Kearney S.M."/>
            <person name="Perrotta A.R."/>
            <person name="Berdy B."/>
            <person name="Zhao S."/>
            <person name="Lieberman T.D."/>
            <person name="Swanson P.K."/>
            <person name="Smith M."/>
            <person name="Roesemann S."/>
            <person name="Alexander J.E."/>
            <person name="Rich S.A."/>
            <person name="Livny J."/>
            <person name="Vlamakis H."/>
            <person name="Clish C."/>
            <person name="Bullock K."/>
            <person name="Deik A."/>
            <person name="Scott J."/>
            <person name="Pierce K.A."/>
            <person name="Xavier R.J."/>
            <person name="Alm E.J."/>
        </authorList>
    </citation>
    <scope>NUCLEOTIDE SEQUENCE [LARGE SCALE GENOMIC DNA]</scope>
    <source>
        <strain evidence="2 3">BIOML-A1</strain>
    </source>
</reference>
<keyword evidence="1" id="KW-0812">Transmembrane</keyword>
<organism evidence="2 3">
    <name type="scientific">Blautia wexlerae</name>
    <dbReference type="NCBI Taxonomy" id="418240"/>
    <lineage>
        <taxon>Bacteria</taxon>
        <taxon>Bacillati</taxon>
        <taxon>Bacillota</taxon>
        <taxon>Clostridia</taxon>
        <taxon>Lachnospirales</taxon>
        <taxon>Lachnospiraceae</taxon>
        <taxon>Blautia</taxon>
    </lineage>
</organism>
<keyword evidence="1" id="KW-1133">Transmembrane helix</keyword>
<sequence>MKNLSIVSTVLMAVYTIFLILADLRLFFVSAAFGHMSKSVTGWIIDGADLSVIAGALSVSVSVLILIFAVVFLFFCIACVVLTVLSYWLIRRKKYKADAWMKIVVFGFALAGCLKLVSFWTSVLVLCQEKVQIKYNQFSLFM</sequence>
<dbReference type="RefSeq" id="WP_161234182.1">
    <property type="nucleotide sequence ID" value="NZ_WWVI01000060.1"/>
</dbReference>
<comment type="caution">
    <text evidence="2">The sequence shown here is derived from an EMBL/GenBank/DDBJ whole genome shotgun (WGS) entry which is preliminary data.</text>
</comment>
<keyword evidence="1" id="KW-0472">Membrane</keyword>
<accession>A0A6L8T7V3</accession>
<gene>
    <name evidence="2" type="ORF">GT728_17375</name>
</gene>
<dbReference type="EMBL" id="WWVQ01000059">
    <property type="protein sequence ID" value="MZL34908.1"/>
    <property type="molecule type" value="Genomic_DNA"/>
</dbReference>
<evidence type="ECO:0000313" key="2">
    <source>
        <dbReference type="EMBL" id="MZL34908.1"/>
    </source>
</evidence>
<evidence type="ECO:0000256" key="1">
    <source>
        <dbReference type="SAM" id="Phobius"/>
    </source>
</evidence>
<dbReference type="AlphaFoldDB" id="A0A6L8T7V3"/>
<feature type="transmembrane region" description="Helical" evidence="1">
    <location>
        <begin position="65"/>
        <end position="90"/>
    </location>
</feature>
<feature type="transmembrane region" description="Helical" evidence="1">
    <location>
        <begin position="102"/>
        <end position="126"/>
    </location>
</feature>
<dbReference type="Proteomes" id="UP000477285">
    <property type="component" value="Unassembled WGS sequence"/>
</dbReference>
<proteinExistence type="predicted"/>
<feature type="transmembrane region" description="Helical" evidence="1">
    <location>
        <begin position="6"/>
        <end position="28"/>
    </location>
</feature>